<evidence type="ECO:0000256" key="8">
    <source>
        <dbReference type="ARBA" id="ARBA00023242"/>
    </source>
</evidence>
<evidence type="ECO:0000256" key="9">
    <source>
        <dbReference type="PROSITE-ProRule" id="PRU00470"/>
    </source>
</evidence>
<dbReference type="InterPro" id="IPR044817">
    <property type="entry name" value="SBP-like"/>
</dbReference>
<dbReference type="SUPFAM" id="SSF103612">
    <property type="entry name" value="SBT domain"/>
    <property type="match status" value="1"/>
</dbReference>
<evidence type="ECO:0000259" key="10">
    <source>
        <dbReference type="PROSITE" id="PS51141"/>
    </source>
</evidence>
<evidence type="ECO:0000256" key="6">
    <source>
        <dbReference type="ARBA" id="ARBA00023125"/>
    </source>
</evidence>
<dbReference type="AlphaFoldDB" id="M9QSA7"/>
<protein>
    <submittedName>
        <fullName evidence="11">SQUAMOSA promoter-binding-like 2</fullName>
    </submittedName>
</protein>
<dbReference type="GO" id="GO:0008270">
    <property type="term" value="F:zinc ion binding"/>
    <property type="evidence" value="ECO:0007669"/>
    <property type="project" value="UniProtKB-KW"/>
</dbReference>
<evidence type="ECO:0000256" key="5">
    <source>
        <dbReference type="ARBA" id="ARBA00023015"/>
    </source>
</evidence>
<dbReference type="Pfam" id="PF03110">
    <property type="entry name" value="SBP"/>
    <property type="match status" value="1"/>
</dbReference>
<gene>
    <name evidence="11" type="primary">SPL2</name>
</gene>
<proteinExistence type="evidence at transcript level"/>
<evidence type="ECO:0000256" key="7">
    <source>
        <dbReference type="ARBA" id="ARBA00023163"/>
    </source>
</evidence>
<keyword evidence="2" id="KW-0479">Metal-binding</keyword>
<evidence type="ECO:0000256" key="1">
    <source>
        <dbReference type="ARBA" id="ARBA00004123"/>
    </source>
</evidence>
<dbReference type="InterPro" id="IPR004333">
    <property type="entry name" value="SBP_dom"/>
</dbReference>
<reference evidence="11" key="1">
    <citation type="submission" date="2013-03" db="EMBL/GenBank/DDBJ databases">
        <title>Catalog of Erycina pusilla miRNA and categorization of reproductive phase-related miRNAs and their target gene families.</title>
        <authorList>
            <person name="Lin C.-S."/>
            <person name="Chan M.-T."/>
            <person name="Shih M.-C."/>
            <person name="Chou M.-L."/>
        </authorList>
    </citation>
    <scope>NUCLEOTIDE SEQUENCE</scope>
</reference>
<keyword evidence="4" id="KW-0862">Zinc</keyword>
<keyword evidence="6" id="KW-0238">DNA-binding</keyword>
<dbReference type="InterPro" id="IPR036893">
    <property type="entry name" value="SBP_sf"/>
</dbReference>
<dbReference type="PANTHER" id="PTHR31251:SF226">
    <property type="entry name" value="SQUAMOSA PROMOTER-BINDING-LIKE PROTEIN 6"/>
    <property type="match status" value="1"/>
</dbReference>
<dbReference type="PROSITE" id="PS51141">
    <property type="entry name" value="ZF_SBP"/>
    <property type="match status" value="1"/>
</dbReference>
<dbReference type="GO" id="GO:0003677">
    <property type="term" value="F:DNA binding"/>
    <property type="evidence" value="ECO:0007669"/>
    <property type="project" value="UniProtKB-KW"/>
</dbReference>
<comment type="subcellular location">
    <subcellularLocation>
        <location evidence="1">Nucleus</location>
    </subcellularLocation>
</comment>
<evidence type="ECO:0000256" key="4">
    <source>
        <dbReference type="ARBA" id="ARBA00022833"/>
    </source>
</evidence>
<dbReference type="FunFam" id="4.10.1100.10:FF:000001">
    <property type="entry name" value="Squamosa promoter-binding-like protein 14"/>
    <property type="match status" value="1"/>
</dbReference>
<feature type="domain" description="SBP-type" evidence="10">
    <location>
        <begin position="59"/>
        <end position="136"/>
    </location>
</feature>
<sequence>MEKDSGSSANCPGDSLNGLKFGKKIYFEDVGGSGSTFNTMALATKKGKSVASVGGQQKAPRCQVEGCNLDLTGVKAYYCRHKVCGMHSKSPRVVVAGLEQRFCQQCSRFHLLDEFDQGKRSCRRRLAGHNERRRKPPPRPLTSRCSRLSPFYEDNNRRYRSFLMDFTYPKPPGASKDIWPVMRNNDQAVHNQWHESFDNRGELGGNNHQYLSFLSAPEQASGDFLAGVSDSSCALSLLSTQPWGSTIAVPTSPRNHKALLISESARIDGCSTAQLNMPNSYMNGPWVFKDHSSGSSSLDMGLGQLPDAGNSHFSSELELALQDNRHCPDELVHREVFDHDNSATHWSL</sequence>
<name>M9QSA7_9ASPA</name>
<evidence type="ECO:0000256" key="3">
    <source>
        <dbReference type="ARBA" id="ARBA00022771"/>
    </source>
</evidence>
<keyword evidence="3 9" id="KW-0863">Zinc-finger</keyword>
<keyword evidence="7" id="KW-0804">Transcription</keyword>
<dbReference type="EMBL" id="KC836909">
    <property type="protein sequence ID" value="AGI62050.1"/>
    <property type="molecule type" value="mRNA"/>
</dbReference>
<keyword evidence="5" id="KW-0805">Transcription regulation</keyword>
<evidence type="ECO:0000256" key="2">
    <source>
        <dbReference type="ARBA" id="ARBA00022723"/>
    </source>
</evidence>
<keyword evidence="8" id="KW-0539">Nucleus</keyword>
<dbReference type="PANTHER" id="PTHR31251">
    <property type="entry name" value="SQUAMOSA PROMOTER-BINDING-LIKE PROTEIN 4"/>
    <property type="match status" value="1"/>
</dbReference>
<organism evidence="11">
    <name type="scientific">Erycina pusilla</name>
    <dbReference type="NCBI Taxonomy" id="154679"/>
    <lineage>
        <taxon>Eukaryota</taxon>
        <taxon>Viridiplantae</taxon>
        <taxon>Streptophyta</taxon>
        <taxon>Embryophyta</taxon>
        <taxon>Tracheophyta</taxon>
        <taxon>Spermatophyta</taxon>
        <taxon>Magnoliopsida</taxon>
        <taxon>Liliopsida</taxon>
        <taxon>Asparagales</taxon>
        <taxon>Orchidaceae</taxon>
        <taxon>Epidendroideae</taxon>
        <taxon>Cymbidieae</taxon>
        <taxon>Oncidiinae</taxon>
        <taxon>Erycina</taxon>
    </lineage>
</organism>
<accession>M9QSA7</accession>
<evidence type="ECO:0000313" key="11">
    <source>
        <dbReference type="EMBL" id="AGI62050.1"/>
    </source>
</evidence>
<dbReference type="Gene3D" id="4.10.1100.10">
    <property type="entry name" value="Transcription factor, SBP-box domain"/>
    <property type="match status" value="1"/>
</dbReference>
<dbReference type="GO" id="GO:0005634">
    <property type="term" value="C:nucleus"/>
    <property type="evidence" value="ECO:0007669"/>
    <property type="project" value="UniProtKB-SubCell"/>
</dbReference>